<dbReference type="Proteomes" id="UP000028681">
    <property type="component" value="Chromosome"/>
</dbReference>
<protein>
    <submittedName>
        <fullName evidence="1">Uncharacterized protein</fullName>
    </submittedName>
</protein>
<name>A0A076LRD6_9GAMM</name>
<dbReference type="AlphaFoldDB" id="A0A076LRD6"/>
<organism evidence="1 2">
    <name type="scientific">Edwardsiella anguillarum ET080813</name>
    <dbReference type="NCBI Taxonomy" id="667120"/>
    <lineage>
        <taxon>Bacteria</taxon>
        <taxon>Pseudomonadati</taxon>
        <taxon>Pseudomonadota</taxon>
        <taxon>Gammaproteobacteria</taxon>
        <taxon>Enterobacterales</taxon>
        <taxon>Hafniaceae</taxon>
        <taxon>Edwardsiella</taxon>
    </lineage>
</organism>
<evidence type="ECO:0000313" key="2">
    <source>
        <dbReference type="Proteomes" id="UP000028681"/>
    </source>
</evidence>
<dbReference type="KEGG" id="ete:ETEE_4115"/>
<dbReference type="HOGENOM" id="CLU_3250766_0_0_6"/>
<gene>
    <name evidence="1" type="ORF">ETEE_4115</name>
</gene>
<sequence length="42" mass="5183">MVSDVIPTAQIVMPNRLNLTIRYLAPGKDWQEFRFYWIWEQR</sequence>
<reference evidence="1 2" key="1">
    <citation type="journal article" date="2012" name="PLoS ONE">
        <title>Edwardsiella comparative phylogenomics reveal the new intra/inter-species taxonomic relationships, virulence evolution and niche adaptation mechanisms.</title>
        <authorList>
            <person name="Yang M."/>
            <person name="Lv Y."/>
            <person name="Xiao J."/>
            <person name="Wu H."/>
            <person name="Zheng H."/>
            <person name="Liu Q."/>
            <person name="Zhang Y."/>
            <person name="Wang Q."/>
        </authorList>
    </citation>
    <scope>NUCLEOTIDE SEQUENCE [LARGE SCALE GENOMIC DNA]</scope>
    <source>
        <strain evidence="2">080813</strain>
    </source>
</reference>
<dbReference type="EMBL" id="CP006664">
    <property type="protein sequence ID" value="AIJ10521.1"/>
    <property type="molecule type" value="Genomic_DNA"/>
</dbReference>
<proteinExistence type="predicted"/>
<accession>A0A076LRD6</accession>
<evidence type="ECO:0000313" key="1">
    <source>
        <dbReference type="EMBL" id="AIJ10521.1"/>
    </source>
</evidence>